<feature type="compositionally biased region" description="Acidic residues" evidence="11">
    <location>
        <begin position="112"/>
        <end position="123"/>
    </location>
</feature>
<keyword evidence="3" id="KW-0813">Transport</keyword>
<keyword evidence="8 12" id="KW-1133">Transmembrane helix</keyword>
<keyword evidence="14" id="KW-1185">Reference proteome</keyword>
<dbReference type="RefSeq" id="XP_028470648.1">
    <property type="nucleotide sequence ID" value="XM_028612592.1"/>
</dbReference>
<dbReference type="EMBL" id="ML119051">
    <property type="protein sequence ID" value="ROT42842.1"/>
    <property type="molecule type" value="Genomic_DNA"/>
</dbReference>
<evidence type="ECO:0000313" key="13">
    <source>
        <dbReference type="EMBL" id="ROT42842.1"/>
    </source>
</evidence>
<protein>
    <submittedName>
        <fullName evidence="13">Synaptobrevin</fullName>
    </submittedName>
</protein>
<dbReference type="SUPFAM" id="SSF58038">
    <property type="entry name" value="SNARE fusion complex"/>
    <property type="match status" value="1"/>
</dbReference>
<proteinExistence type="inferred from homology"/>
<dbReference type="InterPro" id="IPR019150">
    <property type="entry name" value="Vesicle_transport_protein_Use1"/>
</dbReference>
<comment type="subcellular location">
    <subcellularLocation>
        <location evidence="1">Endoplasmic reticulum membrane</location>
        <topology evidence="1">Single-pass type IV membrane protein</topology>
    </subcellularLocation>
</comment>
<evidence type="ECO:0000256" key="1">
    <source>
        <dbReference type="ARBA" id="ARBA00004163"/>
    </source>
</evidence>
<evidence type="ECO:0000256" key="12">
    <source>
        <dbReference type="SAM" id="Phobius"/>
    </source>
</evidence>
<evidence type="ECO:0000256" key="4">
    <source>
        <dbReference type="ARBA" id="ARBA00022692"/>
    </source>
</evidence>
<dbReference type="GO" id="GO:0015031">
    <property type="term" value="P:protein transport"/>
    <property type="evidence" value="ECO:0007669"/>
    <property type="project" value="UniProtKB-KW"/>
</dbReference>
<gene>
    <name evidence="13" type="ORF">SODALDRAFT_336428</name>
</gene>
<accession>A0A3N2Q7X0</accession>
<keyword evidence="9 12" id="KW-0472">Membrane</keyword>
<reference evidence="13 14" key="1">
    <citation type="journal article" date="2018" name="Mol. Ecol.">
        <title>The obligate alkalophilic soda-lake fungus Sodiomyces alkalinus has shifted to a protein diet.</title>
        <authorList>
            <person name="Grum-Grzhimaylo A.A."/>
            <person name="Falkoski D.L."/>
            <person name="van den Heuvel J."/>
            <person name="Valero-Jimenez C.A."/>
            <person name="Min B."/>
            <person name="Choi I.G."/>
            <person name="Lipzen A."/>
            <person name="Daum C.G."/>
            <person name="Aanen D.K."/>
            <person name="Tsang A."/>
            <person name="Henrissat B."/>
            <person name="Bilanenko E.N."/>
            <person name="de Vries R.P."/>
            <person name="van Kan J.A.L."/>
            <person name="Grigoriev I.V."/>
            <person name="Debets A.J.M."/>
        </authorList>
    </citation>
    <scope>NUCLEOTIDE SEQUENCE [LARGE SCALE GENOMIC DNA]</scope>
    <source>
        <strain evidence="13 14">F11</strain>
    </source>
</reference>
<dbReference type="GeneID" id="39581070"/>
<dbReference type="PANTHER" id="PTHR13050:SF7">
    <property type="entry name" value="VESICLE TRANSPORT PROTEIN USE1"/>
    <property type="match status" value="1"/>
</dbReference>
<dbReference type="GO" id="GO:0005789">
    <property type="term" value="C:endoplasmic reticulum membrane"/>
    <property type="evidence" value="ECO:0007669"/>
    <property type="project" value="UniProtKB-SubCell"/>
</dbReference>
<feature type="compositionally biased region" description="Polar residues" evidence="11">
    <location>
        <begin position="163"/>
        <end position="184"/>
    </location>
</feature>
<keyword evidence="6" id="KW-0931">ER-Golgi transport</keyword>
<organism evidence="13 14">
    <name type="scientific">Sodiomyces alkalinus (strain CBS 110278 / VKM F-3762 / F11)</name>
    <name type="common">Alkaliphilic filamentous fungus</name>
    <dbReference type="NCBI Taxonomy" id="1314773"/>
    <lineage>
        <taxon>Eukaryota</taxon>
        <taxon>Fungi</taxon>
        <taxon>Dikarya</taxon>
        <taxon>Ascomycota</taxon>
        <taxon>Pezizomycotina</taxon>
        <taxon>Sordariomycetes</taxon>
        <taxon>Hypocreomycetidae</taxon>
        <taxon>Glomerellales</taxon>
        <taxon>Plectosphaerellaceae</taxon>
        <taxon>Sodiomyces</taxon>
    </lineage>
</organism>
<evidence type="ECO:0000256" key="6">
    <source>
        <dbReference type="ARBA" id="ARBA00022892"/>
    </source>
</evidence>
<dbReference type="Proteomes" id="UP000272025">
    <property type="component" value="Unassembled WGS sequence"/>
</dbReference>
<evidence type="ECO:0000256" key="11">
    <source>
        <dbReference type="SAM" id="MobiDB-lite"/>
    </source>
</evidence>
<dbReference type="OrthoDB" id="3231855at2759"/>
<evidence type="ECO:0000256" key="5">
    <source>
        <dbReference type="ARBA" id="ARBA00022824"/>
    </source>
</evidence>
<evidence type="ECO:0000256" key="10">
    <source>
        <dbReference type="SAM" id="Coils"/>
    </source>
</evidence>
<dbReference type="GO" id="GO:0031201">
    <property type="term" value="C:SNARE complex"/>
    <property type="evidence" value="ECO:0007669"/>
    <property type="project" value="TreeGrafter"/>
</dbReference>
<evidence type="ECO:0000256" key="7">
    <source>
        <dbReference type="ARBA" id="ARBA00022927"/>
    </source>
</evidence>
<sequence length="351" mass="38807">MARLSYALGVAPTNTSERSLAELTQLLSRLESSILRADPEREKRLRSDEFERTKLNQNLDYARQLLTRLEQEALGVKLHSKKLETQSDLNRKRDLLERLMDRMHDLEQLHYEDDDGSEGDDILSEIMPTPSESVDSRPAGAAAEDIEEPEADKELPSRPSPEIASSANEPLPAASTSSEDATPPSTLPAPEPVSTISTQTVRPRGSHPAPGHDTGTSTARAALFANRRMNSISKAPATTKTSTATTEAILDHQRAEQDVLSDSILKMASALKMSSQRFSSTLEEDKAVLSRAGDGMDRTEKSMGAASRRMGTLRRMTEGKGWWGRMMLYAWIYGLMVALILLVFVLPKLRF</sequence>
<keyword evidence="4 12" id="KW-0812">Transmembrane</keyword>
<dbReference type="STRING" id="1314773.A0A3N2Q7X0"/>
<dbReference type="GO" id="GO:0005484">
    <property type="term" value="F:SNAP receptor activity"/>
    <property type="evidence" value="ECO:0007669"/>
    <property type="project" value="TreeGrafter"/>
</dbReference>
<feature type="region of interest" description="Disordered" evidence="11">
    <location>
        <begin position="110"/>
        <end position="216"/>
    </location>
</feature>
<feature type="coiled-coil region" evidence="10">
    <location>
        <begin position="52"/>
        <end position="109"/>
    </location>
</feature>
<dbReference type="GO" id="GO:0006890">
    <property type="term" value="P:retrograde vesicle-mediated transport, Golgi to endoplasmic reticulum"/>
    <property type="evidence" value="ECO:0007669"/>
    <property type="project" value="TreeGrafter"/>
</dbReference>
<keyword evidence="5" id="KW-0256">Endoplasmic reticulum</keyword>
<keyword evidence="10" id="KW-0175">Coiled coil</keyword>
<name>A0A3N2Q7X0_SODAK</name>
<feature type="transmembrane region" description="Helical" evidence="12">
    <location>
        <begin position="322"/>
        <end position="346"/>
    </location>
</feature>
<dbReference type="AlphaFoldDB" id="A0A3N2Q7X0"/>
<evidence type="ECO:0000256" key="2">
    <source>
        <dbReference type="ARBA" id="ARBA00007891"/>
    </source>
</evidence>
<comment type="similarity">
    <text evidence="2">Belongs to the USE1 family.</text>
</comment>
<evidence type="ECO:0000313" key="14">
    <source>
        <dbReference type="Proteomes" id="UP000272025"/>
    </source>
</evidence>
<evidence type="ECO:0000256" key="8">
    <source>
        <dbReference type="ARBA" id="ARBA00022989"/>
    </source>
</evidence>
<evidence type="ECO:0000256" key="3">
    <source>
        <dbReference type="ARBA" id="ARBA00022448"/>
    </source>
</evidence>
<keyword evidence="7" id="KW-0653">Protein transport</keyword>
<dbReference type="PANTHER" id="PTHR13050">
    <property type="entry name" value="USE1-LIKE PROTEIN"/>
    <property type="match status" value="1"/>
</dbReference>
<evidence type="ECO:0000256" key="9">
    <source>
        <dbReference type="ARBA" id="ARBA00023136"/>
    </source>
</evidence>